<dbReference type="SUPFAM" id="SSF81901">
    <property type="entry name" value="HCP-like"/>
    <property type="match status" value="1"/>
</dbReference>
<dbReference type="Gene3D" id="1.25.40.10">
    <property type="entry name" value="Tetratricopeptide repeat domain"/>
    <property type="match status" value="3"/>
</dbReference>
<protein>
    <recommendedName>
        <fullName evidence="8">Pentacotripeptide-repeat region of PRORP domain-containing protein</fullName>
    </recommendedName>
</protein>
<dbReference type="InterPro" id="IPR002885">
    <property type="entry name" value="PPR_rpt"/>
</dbReference>
<comment type="function">
    <text evidence="3">Regulates mitochondrial small subunit maturation by controlling 15S rRNA 5'-end processing. Localizes to the 5' precursor of the 15S rRNA in a position that is subsequently occupied by mS47 in the mature yeast mtSSU. Uses structure and sequence-specific RNA recognition, binding to a single-stranded region of the precursor and specifically recognizing bases -6 to -1. The exchange of Ccm1 for mS47 is coupled to the irreversible removal of precursor rRNA that is accompanied by conformational changes of the mitoribosomal proteins uS5m and mS26. These conformational changes signal completion of 5'-end rRNA processing through protection of the mature 5'-end of the 15S rRNA and stabilization of mS47. The removal of the 5' precursor together with the dissociation of Ccm1 may be catalyzed by the 5'-3' exoribonuclease Pet127. Involved in the specific removal of group I introns in mitochondrial encoded transcripts.</text>
</comment>
<evidence type="ECO:0000256" key="5">
    <source>
        <dbReference type="PROSITE-ProRule" id="PRU00708"/>
    </source>
</evidence>
<proteinExistence type="inferred from homology"/>
<dbReference type="Pfam" id="PF13041">
    <property type="entry name" value="PPR_2"/>
    <property type="match status" value="1"/>
</dbReference>
<keyword evidence="7" id="KW-1185">Reference proteome</keyword>
<comment type="subunit">
    <text evidence="4">Binds to mitochondrial small subunit 15S rRNA.</text>
</comment>
<name>A0ABQ8EZQ9_9FUNG</name>
<dbReference type="PANTHER" id="PTHR47447:SF17">
    <property type="entry name" value="OS12G0638900 PROTEIN"/>
    <property type="match status" value="1"/>
</dbReference>
<comment type="similarity">
    <text evidence="1">Belongs to the CCM1 family.</text>
</comment>
<gene>
    <name evidence="6" type="ORF">BASA50_010004</name>
</gene>
<dbReference type="PANTHER" id="PTHR47447">
    <property type="entry name" value="OS03G0856100 PROTEIN"/>
    <property type="match status" value="1"/>
</dbReference>
<dbReference type="EMBL" id="JAFCIX010000453">
    <property type="protein sequence ID" value="KAH6589495.1"/>
    <property type="molecule type" value="Genomic_DNA"/>
</dbReference>
<evidence type="ECO:0000256" key="4">
    <source>
        <dbReference type="ARBA" id="ARBA00044511"/>
    </source>
</evidence>
<evidence type="ECO:0000256" key="3">
    <source>
        <dbReference type="ARBA" id="ARBA00044493"/>
    </source>
</evidence>
<accession>A0ABQ8EZQ9</accession>
<sequence>MSARHLLQIQWTRAWKKEYYLFHYGCCHLGSANHVWSVTRGAVILANHFQRTPSGSHHYLTSKSTGIEPSIIDPSKITPDKGPSPDCLDPLFINSEHGLTDDGTDTLFTHKGKLHTTPHIDIPSQDLLGQFQSLLNDIPLERMPSLPLSQAIIDQIWTTLAAICDNPSLASTLTANHITKLQNLAIHDMGNFSSRFQSIWHLITLLRVAVRPDLLPPVHLEFLSRYTLRLPYSILDGILADLRESGAQRHVLGDIFQVTLTLLVSKGRILDIHRWVAASEDFDAFLEDSINSAHPKNVESVERLSRHSDGSRESILSLALDGISCQVRSPVNSSGTPTDAIGIAEPLVSLTRADIWQALKNKGETARLRQMFDAADINTITIAEYNSVLSALLSADDIDGFQEVWCRISHKEHPVKPNLVSFNLLIRCQLKSTGFEAGLACFQLIHEAGLSPSVSEYNPMIDFLFKSDDATKAMVLFDRIRQSAILPNSDTYLIMISNCASKQMVLHAFKYYYALQESKVVYTLPLWSALVNAFVKVGDMGTAVRCFQDLLADTNVDPDRYVFAHLIEGYISQKEYMKAFEYIGKACDWGLESESVIMALLNRLRVLSGRDSEDILRDYYRMLPQLKEDYQLLALPPLHLEKFFFLLVRHFARLQQMNICISIVDQMKQLGLDIRNVQGSIISGFSLAGDISAASNHLQLARQDPLTPIPTSVYNDLLVGSLHVGKVSFADMVLSEMVQMGLDIRPIVLNSYLKHDVKSTKDIRPTLTRMEALGVKYNSRTVWLVMYYHGVVHRQFDEAWNTWCQYADYFGLYDASSTNSPAMRGADSTNQLPLDFPDQTQPEPRLIRLIVRICIRFYHTEKAEEVIRLVQASLTQQEYQEVYEAYHNDLLNSPQSNPDYSV</sequence>
<reference evidence="6 7" key="1">
    <citation type="submission" date="2021-02" db="EMBL/GenBank/DDBJ databases">
        <title>Variation within the Batrachochytrium salamandrivorans European outbreak.</title>
        <authorList>
            <person name="Kelly M."/>
            <person name="Pasmans F."/>
            <person name="Shea T.P."/>
            <person name="Munoz J.F."/>
            <person name="Carranza S."/>
            <person name="Cuomo C.A."/>
            <person name="Martel A."/>
        </authorList>
    </citation>
    <scope>NUCLEOTIDE SEQUENCE [LARGE SCALE GENOMIC DNA]</scope>
    <source>
        <strain evidence="6 7">AMFP18/2</strain>
    </source>
</reference>
<feature type="repeat" description="PPR" evidence="5">
    <location>
        <begin position="453"/>
        <end position="487"/>
    </location>
</feature>
<organism evidence="6 7">
    <name type="scientific">Batrachochytrium salamandrivorans</name>
    <dbReference type="NCBI Taxonomy" id="1357716"/>
    <lineage>
        <taxon>Eukaryota</taxon>
        <taxon>Fungi</taxon>
        <taxon>Fungi incertae sedis</taxon>
        <taxon>Chytridiomycota</taxon>
        <taxon>Chytridiomycota incertae sedis</taxon>
        <taxon>Chytridiomycetes</taxon>
        <taxon>Rhizophydiales</taxon>
        <taxon>Rhizophydiales incertae sedis</taxon>
        <taxon>Batrachochytrium</taxon>
    </lineage>
</organism>
<dbReference type="PROSITE" id="PS51375">
    <property type="entry name" value="PPR"/>
    <property type="match status" value="1"/>
</dbReference>
<comment type="caution">
    <text evidence="6">The sequence shown here is derived from an EMBL/GenBank/DDBJ whole genome shotgun (WGS) entry which is preliminary data.</text>
</comment>
<evidence type="ECO:0008006" key="8">
    <source>
        <dbReference type="Google" id="ProtNLM"/>
    </source>
</evidence>
<evidence type="ECO:0000256" key="2">
    <source>
        <dbReference type="ARBA" id="ARBA00022737"/>
    </source>
</evidence>
<evidence type="ECO:0000313" key="7">
    <source>
        <dbReference type="Proteomes" id="UP001648503"/>
    </source>
</evidence>
<dbReference type="Proteomes" id="UP001648503">
    <property type="component" value="Unassembled WGS sequence"/>
</dbReference>
<dbReference type="Pfam" id="PF01535">
    <property type="entry name" value="PPR"/>
    <property type="match status" value="1"/>
</dbReference>
<keyword evidence="2" id="KW-0677">Repeat</keyword>
<dbReference type="InterPro" id="IPR011990">
    <property type="entry name" value="TPR-like_helical_dom_sf"/>
</dbReference>
<evidence type="ECO:0000256" key="1">
    <source>
        <dbReference type="ARBA" id="ARBA00006192"/>
    </source>
</evidence>
<evidence type="ECO:0000313" key="6">
    <source>
        <dbReference type="EMBL" id="KAH6589495.1"/>
    </source>
</evidence>